<dbReference type="RefSeq" id="WP_154726536.1">
    <property type="nucleotide sequence ID" value="NZ_UXHF01000059.1"/>
</dbReference>
<feature type="region of interest" description="Disordered" evidence="1">
    <location>
        <begin position="132"/>
        <end position="152"/>
    </location>
</feature>
<reference evidence="3 4" key="1">
    <citation type="submission" date="2018-11" db="EMBL/GenBank/DDBJ databases">
        <authorList>
            <person name="Peiro R."/>
            <person name="Begona"/>
            <person name="Cbmso G."/>
            <person name="Lopez M."/>
            <person name="Gonzalez S."/>
            <person name="Sacristan E."/>
            <person name="Castillo E."/>
        </authorList>
    </citation>
    <scope>NUCLEOTIDE SEQUENCE [LARGE SCALE GENOMIC DNA]</scope>
    <source>
        <strain evidence="3">Brev_genome</strain>
    </source>
</reference>
<sequence>MIPDTTDKIETAGDEGSSPAVAVSAVRAGLKGRCPRCGQGRLFAGFLKVRAGCEACGLDYATIQTGDGPASFIMQIAGFLVGFSALVVEIKFHPPMWLHLIVWLPLVVALSLALMRPGRGLMIGLQYRNQSAPSTAARSPSPDPLRSTGEDI</sequence>
<dbReference type="Pfam" id="PF06170">
    <property type="entry name" value="DUF983"/>
    <property type="match status" value="1"/>
</dbReference>
<keyword evidence="4" id="KW-1185">Reference proteome</keyword>
<name>A0A7Z8Y5A5_9CAUL</name>
<keyword evidence="2" id="KW-0472">Membrane</keyword>
<evidence type="ECO:0000313" key="3">
    <source>
        <dbReference type="EMBL" id="VDC51095.1"/>
    </source>
</evidence>
<dbReference type="InterPro" id="IPR009325">
    <property type="entry name" value="DUF983"/>
</dbReference>
<evidence type="ECO:0000256" key="1">
    <source>
        <dbReference type="SAM" id="MobiDB-lite"/>
    </source>
</evidence>
<dbReference type="AlphaFoldDB" id="A0A7Z8Y5A5"/>
<keyword evidence="2" id="KW-0812">Transmembrane</keyword>
<evidence type="ECO:0000313" key="4">
    <source>
        <dbReference type="Proteomes" id="UP000289220"/>
    </source>
</evidence>
<protein>
    <recommendedName>
        <fullName evidence="5">DUF983 domain-containing protein</fullName>
    </recommendedName>
</protein>
<feature type="transmembrane region" description="Helical" evidence="2">
    <location>
        <begin position="72"/>
        <end position="90"/>
    </location>
</feature>
<proteinExistence type="predicted"/>
<feature type="transmembrane region" description="Helical" evidence="2">
    <location>
        <begin position="96"/>
        <end position="115"/>
    </location>
</feature>
<comment type="caution">
    <text evidence="3">The sequence shown here is derived from an EMBL/GenBank/DDBJ whole genome shotgun (WGS) entry which is preliminary data.</text>
</comment>
<dbReference type="EMBL" id="UXHF01000059">
    <property type="protein sequence ID" value="VDC51095.1"/>
    <property type="molecule type" value="Genomic_DNA"/>
</dbReference>
<dbReference type="Proteomes" id="UP000289220">
    <property type="component" value="Unassembled WGS sequence"/>
</dbReference>
<evidence type="ECO:0008006" key="5">
    <source>
        <dbReference type="Google" id="ProtNLM"/>
    </source>
</evidence>
<gene>
    <name evidence="3" type="ORF">BREV_BREV_02524</name>
</gene>
<accession>A0A7Z8Y5A5</accession>
<evidence type="ECO:0000256" key="2">
    <source>
        <dbReference type="SAM" id="Phobius"/>
    </source>
</evidence>
<keyword evidence="2" id="KW-1133">Transmembrane helix</keyword>
<organism evidence="3 4">
    <name type="scientific">Brevundimonas mediterranea</name>
    <dbReference type="NCBI Taxonomy" id="74329"/>
    <lineage>
        <taxon>Bacteria</taxon>
        <taxon>Pseudomonadati</taxon>
        <taxon>Pseudomonadota</taxon>
        <taxon>Alphaproteobacteria</taxon>
        <taxon>Caulobacterales</taxon>
        <taxon>Caulobacteraceae</taxon>
        <taxon>Brevundimonas</taxon>
    </lineage>
</organism>